<dbReference type="EMBL" id="PCMW01000110">
    <property type="protein sequence ID" value="PDS22195.1"/>
    <property type="molecule type" value="Genomic_DNA"/>
</dbReference>
<evidence type="ECO:0000313" key="1">
    <source>
        <dbReference type="EMBL" id="PDS22195.1"/>
    </source>
</evidence>
<dbReference type="Proteomes" id="UP000220828">
    <property type="component" value="Unassembled WGS sequence"/>
</dbReference>
<accession>A0A2H3KJA2</accession>
<dbReference type="PROSITE" id="PS51257">
    <property type="entry name" value="PROKAR_LIPOPROTEIN"/>
    <property type="match status" value="1"/>
</dbReference>
<dbReference type="OMA" id="WINDCEY"/>
<proteinExistence type="predicted"/>
<dbReference type="OrthoDB" id="1202013at2"/>
<dbReference type="Proteomes" id="UP000320773">
    <property type="component" value="Unassembled WGS sequence"/>
</dbReference>
<evidence type="ECO:0000313" key="3">
    <source>
        <dbReference type="Proteomes" id="UP000220828"/>
    </source>
</evidence>
<reference evidence="1 3" key="1">
    <citation type="submission" date="2017-09" db="EMBL/GenBank/DDBJ databases">
        <title>Whole genomes of Flavobacteriaceae.</title>
        <authorList>
            <person name="Stine C."/>
            <person name="Li C."/>
            <person name="Tadesse D."/>
        </authorList>
    </citation>
    <scope>NUCLEOTIDE SEQUENCE [LARGE SCALE GENOMIC DNA]</scope>
    <source>
        <strain evidence="1 3">ATCC 35036</strain>
    </source>
</reference>
<dbReference type="GO" id="GO:0016853">
    <property type="term" value="F:isomerase activity"/>
    <property type="evidence" value="ECO:0007669"/>
    <property type="project" value="UniProtKB-KW"/>
</dbReference>
<dbReference type="AlphaFoldDB" id="A0A2H3KJA2"/>
<gene>
    <name evidence="1" type="ORF">B0A77_14050</name>
    <name evidence="2" type="ORF">BC670_0653</name>
</gene>
<sequence length="124" mass="14370">MYKKIVVYIAPCMLLSCYQKEQNCKDFKTGTFRFETTINGKKAVTDFVRNDSIEIETYNGKTDTATVRWVSDCEYILQKKHPKNLSEEKAIDIKILSTDKNTYTFEYGIVGANKKERGFVTKLK</sequence>
<organism evidence="1 3">
    <name type="scientific">Flavobacterium branchiophilum</name>
    <dbReference type="NCBI Taxonomy" id="55197"/>
    <lineage>
        <taxon>Bacteria</taxon>
        <taxon>Pseudomonadati</taxon>
        <taxon>Bacteroidota</taxon>
        <taxon>Flavobacteriia</taxon>
        <taxon>Flavobacteriales</taxon>
        <taxon>Flavobacteriaceae</taxon>
        <taxon>Flavobacterium</taxon>
    </lineage>
</organism>
<protein>
    <submittedName>
        <fullName evidence="1">DNA topoisomerase IV</fullName>
    </submittedName>
</protein>
<evidence type="ECO:0000313" key="4">
    <source>
        <dbReference type="Proteomes" id="UP000320773"/>
    </source>
</evidence>
<reference evidence="2 4" key="2">
    <citation type="submission" date="2019-06" db="EMBL/GenBank/DDBJ databases">
        <title>Genomic Encyclopedia of Archaeal and Bacterial Type Strains, Phase II (KMG-II): from individual species to whole genera.</title>
        <authorList>
            <person name="Goeker M."/>
        </authorList>
    </citation>
    <scope>NUCLEOTIDE SEQUENCE [LARGE SCALE GENOMIC DNA]</scope>
    <source>
        <strain evidence="2 4">DSM 24789</strain>
    </source>
</reference>
<evidence type="ECO:0000313" key="2">
    <source>
        <dbReference type="EMBL" id="TQM39821.1"/>
    </source>
</evidence>
<comment type="caution">
    <text evidence="1">The sequence shown here is derived from an EMBL/GenBank/DDBJ whole genome shotgun (WGS) entry which is preliminary data.</text>
</comment>
<name>A0A2H3KJA2_9FLAO</name>
<keyword evidence="1" id="KW-0413">Isomerase</keyword>
<dbReference type="RefSeq" id="WP_014083423.1">
    <property type="nucleotide sequence ID" value="NZ_CBCSFI010000048.1"/>
</dbReference>
<dbReference type="EMBL" id="VFPJ01000001">
    <property type="protein sequence ID" value="TQM39821.1"/>
    <property type="molecule type" value="Genomic_DNA"/>
</dbReference>